<dbReference type="InterPro" id="IPR005119">
    <property type="entry name" value="LysR_subst-bd"/>
</dbReference>
<dbReference type="GO" id="GO:0003700">
    <property type="term" value="F:DNA-binding transcription factor activity"/>
    <property type="evidence" value="ECO:0007669"/>
    <property type="project" value="InterPro"/>
</dbReference>
<comment type="caution">
    <text evidence="6">The sequence shown here is derived from an EMBL/GenBank/DDBJ whole genome shotgun (WGS) entry which is preliminary data.</text>
</comment>
<keyword evidence="4" id="KW-0804">Transcription</keyword>
<evidence type="ECO:0000313" key="6">
    <source>
        <dbReference type="EMBL" id="TRO80361.1"/>
    </source>
</evidence>
<dbReference type="PANTHER" id="PTHR30126:SF40">
    <property type="entry name" value="HTH-TYPE TRANSCRIPTIONAL REGULATOR GLTR"/>
    <property type="match status" value="1"/>
</dbReference>
<dbReference type="InterPro" id="IPR047788">
    <property type="entry name" value="LysR-like_Sec_metab"/>
</dbReference>
<dbReference type="PROSITE" id="PS50931">
    <property type="entry name" value="HTH_LYSR"/>
    <property type="match status" value="1"/>
</dbReference>
<dbReference type="InterPro" id="IPR036388">
    <property type="entry name" value="WH-like_DNA-bd_sf"/>
</dbReference>
<evidence type="ECO:0000256" key="4">
    <source>
        <dbReference type="ARBA" id="ARBA00023163"/>
    </source>
</evidence>
<keyword evidence="2" id="KW-0805">Transcription regulation</keyword>
<evidence type="ECO:0000313" key="7">
    <source>
        <dbReference type="Proteomes" id="UP000317155"/>
    </source>
</evidence>
<reference evidence="6 7" key="1">
    <citation type="submission" date="2019-07" db="EMBL/GenBank/DDBJ databases">
        <title>Insights of Desulfuromonas acetexigens electromicrobiology.</title>
        <authorList>
            <person name="Katuri K."/>
            <person name="Sapireddy V."/>
            <person name="Shaw D.R."/>
            <person name="Saikaly P."/>
        </authorList>
    </citation>
    <scope>NUCLEOTIDE SEQUENCE [LARGE SCALE GENOMIC DNA]</scope>
    <source>
        <strain evidence="6 7">2873</strain>
    </source>
</reference>
<dbReference type="CDD" id="cd08420">
    <property type="entry name" value="PBP2_CysL_like"/>
    <property type="match status" value="1"/>
</dbReference>
<proteinExistence type="inferred from homology"/>
<dbReference type="FunFam" id="1.10.10.10:FF:000001">
    <property type="entry name" value="LysR family transcriptional regulator"/>
    <property type="match status" value="1"/>
</dbReference>
<feature type="domain" description="HTH lysR-type" evidence="5">
    <location>
        <begin position="1"/>
        <end position="58"/>
    </location>
</feature>
<name>A0A550JAZ7_9BACT</name>
<evidence type="ECO:0000259" key="5">
    <source>
        <dbReference type="PROSITE" id="PS50931"/>
    </source>
</evidence>
<dbReference type="SUPFAM" id="SSF53850">
    <property type="entry name" value="Periplasmic binding protein-like II"/>
    <property type="match status" value="1"/>
</dbReference>
<sequence length="296" mass="32819">MDIRRLEIFCRVVEQQSFTKAAEATLLAQPTVSEHIRLLEESLGEKLLDRLGRQVLPTPAGDILYRYARRMLRLRDEAVQALADFRGKLSGHLTIGASTIPGAYLLPPLIRRFKEEHPEIRLTLRIAGSGRIRQDLAQGELELAIIGDQGRHPDLTAREIFADELILAAPPGHPLTRQEKVAPADLCRHPFLMREEGSGTRDVMTRALGEAGFDPARLDVVAEMGSSDAIRQGIKAGLGLSILSNLAVEEDLKNGALVRIPLTGVPMTRPFYLVQRKNRQLTPLAQTFLDFLPAHP</sequence>
<keyword evidence="3" id="KW-0238">DNA-binding</keyword>
<dbReference type="InterPro" id="IPR000847">
    <property type="entry name" value="LysR_HTH_N"/>
</dbReference>
<dbReference type="SUPFAM" id="SSF46785">
    <property type="entry name" value="Winged helix' DNA-binding domain"/>
    <property type="match status" value="1"/>
</dbReference>
<keyword evidence="7" id="KW-1185">Reference proteome</keyword>
<dbReference type="Pfam" id="PF00126">
    <property type="entry name" value="HTH_1"/>
    <property type="match status" value="1"/>
</dbReference>
<dbReference type="OrthoDB" id="9808620at2"/>
<dbReference type="Pfam" id="PF03466">
    <property type="entry name" value="LysR_substrate"/>
    <property type="match status" value="1"/>
</dbReference>
<evidence type="ECO:0000256" key="3">
    <source>
        <dbReference type="ARBA" id="ARBA00023125"/>
    </source>
</evidence>
<dbReference type="InterPro" id="IPR036390">
    <property type="entry name" value="WH_DNA-bd_sf"/>
</dbReference>
<dbReference type="Gene3D" id="3.40.190.10">
    <property type="entry name" value="Periplasmic binding protein-like II"/>
    <property type="match status" value="2"/>
</dbReference>
<dbReference type="PANTHER" id="PTHR30126">
    <property type="entry name" value="HTH-TYPE TRANSCRIPTIONAL REGULATOR"/>
    <property type="match status" value="1"/>
</dbReference>
<protein>
    <submittedName>
        <fullName evidence="6">LysR family transcriptional regulator</fullName>
    </submittedName>
</protein>
<gene>
    <name evidence="6" type="ORF">FL622_11360</name>
</gene>
<evidence type="ECO:0000256" key="1">
    <source>
        <dbReference type="ARBA" id="ARBA00009437"/>
    </source>
</evidence>
<dbReference type="AlphaFoldDB" id="A0A550JAZ7"/>
<accession>A0A550JAZ7</accession>
<dbReference type="GO" id="GO:0000976">
    <property type="term" value="F:transcription cis-regulatory region binding"/>
    <property type="evidence" value="ECO:0007669"/>
    <property type="project" value="TreeGrafter"/>
</dbReference>
<dbReference type="PRINTS" id="PR00039">
    <property type="entry name" value="HTHLYSR"/>
</dbReference>
<dbReference type="Gene3D" id="1.10.10.10">
    <property type="entry name" value="Winged helix-like DNA-binding domain superfamily/Winged helix DNA-binding domain"/>
    <property type="match status" value="1"/>
</dbReference>
<dbReference type="EMBL" id="VJVV01000008">
    <property type="protein sequence ID" value="TRO80361.1"/>
    <property type="molecule type" value="Genomic_DNA"/>
</dbReference>
<dbReference type="NCBIfam" id="NF040786">
    <property type="entry name" value="LysR_Sec_metab"/>
    <property type="match status" value="1"/>
</dbReference>
<organism evidence="6 7">
    <name type="scientific">Trichloromonas acetexigens</name>
    <dbReference type="NCBI Taxonomy" id="38815"/>
    <lineage>
        <taxon>Bacteria</taxon>
        <taxon>Pseudomonadati</taxon>
        <taxon>Thermodesulfobacteriota</taxon>
        <taxon>Desulfuromonadia</taxon>
        <taxon>Desulfuromonadales</taxon>
        <taxon>Trichloromonadaceae</taxon>
        <taxon>Trichloromonas</taxon>
    </lineage>
</organism>
<evidence type="ECO:0000256" key="2">
    <source>
        <dbReference type="ARBA" id="ARBA00023015"/>
    </source>
</evidence>
<dbReference type="Proteomes" id="UP000317155">
    <property type="component" value="Unassembled WGS sequence"/>
</dbReference>
<comment type="similarity">
    <text evidence="1">Belongs to the LysR transcriptional regulatory family.</text>
</comment>